<dbReference type="EMBL" id="LCWF01000083">
    <property type="protein sequence ID" value="KKY21606.1"/>
    <property type="molecule type" value="Genomic_DNA"/>
</dbReference>
<comment type="caution">
    <text evidence="2">The sequence shown here is derived from an EMBL/GenBank/DDBJ whole genome shotgun (WGS) entry which is preliminary data.</text>
</comment>
<accession>A0A0G2EHB0</accession>
<organism evidence="2 3">
    <name type="scientific">Phaeomoniella chlamydospora</name>
    <name type="common">Phaeoacremonium chlamydosporum</name>
    <dbReference type="NCBI Taxonomy" id="158046"/>
    <lineage>
        <taxon>Eukaryota</taxon>
        <taxon>Fungi</taxon>
        <taxon>Dikarya</taxon>
        <taxon>Ascomycota</taxon>
        <taxon>Pezizomycotina</taxon>
        <taxon>Eurotiomycetes</taxon>
        <taxon>Chaetothyriomycetidae</taxon>
        <taxon>Phaeomoniellales</taxon>
        <taxon>Phaeomoniellaceae</taxon>
        <taxon>Phaeomoniella</taxon>
    </lineage>
</organism>
<feature type="compositionally biased region" description="Basic and acidic residues" evidence="1">
    <location>
        <begin position="486"/>
        <end position="506"/>
    </location>
</feature>
<evidence type="ECO:0000313" key="3">
    <source>
        <dbReference type="Proteomes" id="UP000053317"/>
    </source>
</evidence>
<keyword evidence="3" id="KW-1185">Reference proteome</keyword>
<feature type="region of interest" description="Disordered" evidence="1">
    <location>
        <begin position="47"/>
        <end position="74"/>
    </location>
</feature>
<gene>
    <name evidence="2" type="ORF">UCRPC4_g03557</name>
</gene>
<name>A0A0G2EHB0_PHACM</name>
<protein>
    <submittedName>
        <fullName evidence="2">Uncharacterized protein</fullName>
    </submittedName>
</protein>
<feature type="compositionally biased region" description="Polar residues" evidence="1">
    <location>
        <begin position="336"/>
        <end position="347"/>
    </location>
</feature>
<feature type="region of interest" description="Disordered" evidence="1">
    <location>
        <begin position="316"/>
        <end position="518"/>
    </location>
</feature>
<dbReference type="AlphaFoldDB" id="A0A0G2EHB0"/>
<feature type="compositionally biased region" description="Basic residues" evidence="1">
    <location>
        <begin position="440"/>
        <end position="452"/>
    </location>
</feature>
<feature type="compositionally biased region" description="Acidic residues" evidence="1">
    <location>
        <begin position="476"/>
        <end position="485"/>
    </location>
</feature>
<feature type="compositionally biased region" description="Basic and acidic residues" evidence="1">
    <location>
        <begin position="385"/>
        <end position="409"/>
    </location>
</feature>
<proteinExistence type="predicted"/>
<reference evidence="2 3" key="1">
    <citation type="submission" date="2015-05" db="EMBL/GenBank/DDBJ databases">
        <title>Distinctive expansion of gene families associated with plant cell wall degradation and secondary metabolism in the genomes of grapevine trunk pathogens.</title>
        <authorList>
            <person name="Lawrence D.P."/>
            <person name="Travadon R."/>
            <person name="Rolshausen P.E."/>
            <person name="Baumgartner K."/>
        </authorList>
    </citation>
    <scope>NUCLEOTIDE SEQUENCE [LARGE SCALE GENOMIC DNA]</scope>
    <source>
        <strain evidence="2">UCRPC4</strain>
    </source>
</reference>
<sequence>MSRQQGQGDATTEGAAFPWILEHLLTYPGTYEIPLRTMYTLNANTQAQQNPDNVSPNHLHGNAFPPRPQNPEETQTMSTQTAAAQLRANLVSHISQQPSQPASLPPTFITSFVRRVFPVQLDLVDFPQALTALDYLKDLEVRRRREVVAALNRLGVDKNDFLETERLGKKYPGVLRWLIEIEEKERKIEALYTQVYLGLRRWTLINEMSLQPFNKANCLAMLNTLYPPVNAVQPTAQLRNEVLVTQRNGFFRYIQNVEKNGPSLLTALINQGKSPGHENGWFNVRDTVDRYLRSANAIIEECYQILGREVAISPTASSFEEREAEEQRARKVDSGISFTLNKTQGQRTSTSTTSSTKSKDRTGFGTLSSQQSERNDKPAGSTLERIAREIRKIRSRGDVGDPARQDRKREKSRTRAQTPDASSVGDSTPPVPPLPELKEKKLRLKPSLKKMRSISALGERNRNLSSAGNSRVGSTETEDMPDFDVEDMRRRRMEWETKRARQDQHKFVPSSDAMDESF</sequence>
<reference evidence="2 3" key="2">
    <citation type="submission" date="2015-05" db="EMBL/GenBank/DDBJ databases">
        <authorList>
            <person name="Morales-Cruz A."/>
            <person name="Amrine K.C."/>
            <person name="Cantu D."/>
        </authorList>
    </citation>
    <scope>NUCLEOTIDE SEQUENCE [LARGE SCALE GENOMIC DNA]</scope>
    <source>
        <strain evidence="2">UCRPC4</strain>
    </source>
</reference>
<dbReference type="Proteomes" id="UP000053317">
    <property type="component" value="Unassembled WGS sequence"/>
</dbReference>
<feature type="compositionally biased region" description="Polar residues" evidence="1">
    <location>
        <begin position="47"/>
        <end position="56"/>
    </location>
</feature>
<feature type="compositionally biased region" description="Polar residues" evidence="1">
    <location>
        <begin position="463"/>
        <end position="475"/>
    </location>
</feature>
<feature type="compositionally biased region" description="Polar residues" evidence="1">
    <location>
        <begin position="415"/>
        <end position="426"/>
    </location>
</feature>
<evidence type="ECO:0000256" key="1">
    <source>
        <dbReference type="SAM" id="MobiDB-lite"/>
    </source>
</evidence>
<evidence type="ECO:0000313" key="2">
    <source>
        <dbReference type="EMBL" id="KKY21606.1"/>
    </source>
</evidence>
<feature type="compositionally biased region" description="Basic and acidic residues" evidence="1">
    <location>
        <begin position="319"/>
        <end position="333"/>
    </location>
</feature>
<dbReference type="OrthoDB" id="3533623at2759"/>